<keyword evidence="3" id="KW-0804">Transcription</keyword>
<reference evidence="7 8" key="1">
    <citation type="submission" date="2012-01" db="EMBL/GenBank/DDBJ databases">
        <title>Improved High-Quality Draft sequence of Saccharomonospora xinjiangensis XJ-54.</title>
        <authorList>
            <consortium name="US DOE Joint Genome Institute"/>
            <person name="Lucas S."/>
            <person name="Han J."/>
            <person name="Lapidus A."/>
            <person name="Cheng J.-F."/>
            <person name="Goodwin L."/>
            <person name="Pitluck S."/>
            <person name="Peters L."/>
            <person name="Mikhailova N."/>
            <person name="Teshima H."/>
            <person name="Detter J.C."/>
            <person name="Han C."/>
            <person name="Tapia R."/>
            <person name="Land M."/>
            <person name="Hauser L."/>
            <person name="Kyrpides N."/>
            <person name="Ivanova N."/>
            <person name="Pagani I."/>
            <person name="Brambilla E.-M."/>
            <person name="Klenk H.-P."/>
            <person name="Woyke T."/>
        </authorList>
    </citation>
    <scope>NUCLEOTIDE SEQUENCE [LARGE SCALE GENOMIC DNA]</scope>
    <source>
        <strain evidence="7 8">XJ-54</strain>
    </source>
</reference>
<evidence type="ECO:0000256" key="4">
    <source>
        <dbReference type="PROSITE-ProRule" id="PRU00335"/>
    </source>
</evidence>
<evidence type="ECO:0000256" key="2">
    <source>
        <dbReference type="ARBA" id="ARBA00023125"/>
    </source>
</evidence>
<dbReference type="GO" id="GO:0000976">
    <property type="term" value="F:transcription cis-regulatory region binding"/>
    <property type="evidence" value="ECO:0007669"/>
    <property type="project" value="TreeGrafter"/>
</dbReference>
<name>I0V8V5_9PSEU</name>
<dbReference type="Gene3D" id="1.10.357.10">
    <property type="entry name" value="Tetracycline Repressor, domain 2"/>
    <property type="match status" value="1"/>
</dbReference>
<dbReference type="InterPro" id="IPR050109">
    <property type="entry name" value="HTH-type_TetR-like_transc_reg"/>
</dbReference>
<dbReference type="RefSeq" id="WP_006240791.1">
    <property type="nucleotide sequence ID" value="NZ_JH636049.1"/>
</dbReference>
<feature type="DNA-binding region" description="H-T-H motif" evidence="4">
    <location>
        <begin position="64"/>
        <end position="83"/>
    </location>
</feature>
<proteinExistence type="predicted"/>
<feature type="domain" description="HTH tetR-type" evidence="6">
    <location>
        <begin position="40"/>
        <end position="101"/>
    </location>
</feature>
<dbReference type="GO" id="GO:0003700">
    <property type="term" value="F:DNA-binding transcription factor activity"/>
    <property type="evidence" value="ECO:0007669"/>
    <property type="project" value="TreeGrafter"/>
</dbReference>
<keyword evidence="1" id="KW-0805">Transcription regulation</keyword>
<evidence type="ECO:0000313" key="8">
    <source>
        <dbReference type="Proteomes" id="UP000004691"/>
    </source>
</evidence>
<dbReference type="EMBL" id="JH636049">
    <property type="protein sequence ID" value="EID56558.1"/>
    <property type="molecule type" value="Genomic_DNA"/>
</dbReference>
<evidence type="ECO:0000259" key="6">
    <source>
        <dbReference type="PROSITE" id="PS50977"/>
    </source>
</evidence>
<dbReference type="InterPro" id="IPR023772">
    <property type="entry name" value="DNA-bd_HTH_TetR-type_CS"/>
</dbReference>
<dbReference type="InterPro" id="IPR011075">
    <property type="entry name" value="TetR_C"/>
</dbReference>
<dbReference type="SUPFAM" id="SSF48498">
    <property type="entry name" value="Tetracyclin repressor-like, C-terminal domain"/>
    <property type="match status" value="1"/>
</dbReference>
<keyword evidence="8" id="KW-1185">Reference proteome</keyword>
<evidence type="ECO:0000256" key="3">
    <source>
        <dbReference type="ARBA" id="ARBA00023163"/>
    </source>
</evidence>
<feature type="region of interest" description="Disordered" evidence="5">
    <location>
        <begin position="1"/>
        <end position="42"/>
    </location>
</feature>
<dbReference type="PANTHER" id="PTHR30055">
    <property type="entry name" value="HTH-TYPE TRANSCRIPTIONAL REGULATOR RUTR"/>
    <property type="match status" value="1"/>
</dbReference>
<dbReference type="InterPro" id="IPR001647">
    <property type="entry name" value="HTH_TetR"/>
</dbReference>
<dbReference type="STRING" id="882086.SacxiDRAFT_4378"/>
<dbReference type="InterPro" id="IPR036271">
    <property type="entry name" value="Tet_transcr_reg_TetR-rel_C_sf"/>
</dbReference>
<dbReference type="AlphaFoldDB" id="I0V8V5"/>
<dbReference type="Gene3D" id="1.10.10.60">
    <property type="entry name" value="Homeodomain-like"/>
    <property type="match status" value="1"/>
</dbReference>
<dbReference type="Proteomes" id="UP000004691">
    <property type="component" value="Unassembled WGS sequence"/>
</dbReference>
<keyword evidence="2 4" id="KW-0238">DNA-binding</keyword>
<sequence length="228" mass="24064">MSEELPSPGVRAAPRQACPAEVEGAGTASHRRQPGRPRSERASRAITRAALELLLDGVSVDALSVEAIAARAGVGKATIYRRWPNKEAVLLEALESLAEPQTGSAGGGVLGELTAIVEEFCRWAEESRSARLLPRLIGAPGLRGHYLRVVIDPRVTAIREVLGKGVHRGVLAADVDVETLTTLIVGSVLCGLVLCEEASMWNPADRAAHIVDHALAGHLTDQAASRTA</sequence>
<dbReference type="eggNOG" id="COG1309">
    <property type="taxonomic scope" value="Bacteria"/>
</dbReference>
<evidence type="ECO:0000256" key="5">
    <source>
        <dbReference type="SAM" id="MobiDB-lite"/>
    </source>
</evidence>
<dbReference type="HOGENOM" id="CLU_069356_25_6_11"/>
<organism evidence="7 8">
    <name type="scientific">Saccharomonospora xinjiangensis XJ-54</name>
    <dbReference type="NCBI Taxonomy" id="882086"/>
    <lineage>
        <taxon>Bacteria</taxon>
        <taxon>Bacillati</taxon>
        <taxon>Actinomycetota</taxon>
        <taxon>Actinomycetes</taxon>
        <taxon>Pseudonocardiales</taxon>
        <taxon>Pseudonocardiaceae</taxon>
        <taxon>Saccharomonospora</taxon>
    </lineage>
</organism>
<dbReference type="InterPro" id="IPR009057">
    <property type="entry name" value="Homeodomain-like_sf"/>
</dbReference>
<dbReference type="Pfam" id="PF00440">
    <property type="entry name" value="TetR_N"/>
    <property type="match status" value="1"/>
</dbReference>
<evidence type="ECO:0000256" key="1">
    <source>
        <dbReference type="ARBA" id="ARBA00023015"/>
    </source>
</evidence>
<dbReference type="PANTHER" id="PTHR30055:SF148">
    <property type="entry name" value="TETR-FAMILY TRANSCRIPTIONAL REGULATOR"/>
    <property type="match status" value="1"/>
</dbReference>
<evidence type="ECO:0000313" key="7">
    <source>
        <dbReference type="EMBL" id="EID56558.1"/>
    </source>
</evidence>
<accession>I0V8V5</accession>
<protein>
    <submittedName>
        <fullName evidence="7">Transcriptional regulator</fullName>
    </submittedName>
</protein>
<dbReference type="PROSITE" id="PS50977">
    <property type="entry name" value="HTH_TETR_2"/>
    <property type="match status" value="1"/>
</dbReference>
<dbReference type="SUPFAM" id="SSF46689">
    <property type="entry name" value="Homeodomain-like"/>
    <property type="match status" value="1"/>
</dbReference>
<dbReference type="OrthoDB" id="9796019at2"/>
<dbReference type="Pfam" id="PF16859">
    <property type="entry name" value="TetR_C_11"/>
    <property type="match status" value="1"/>
</dbReference>
<gene>
    <name evidence="7" type="ORF">SacxiDRAFT_4378</name>
</gene>
<dbReference type="PROSITE" id="PS01081">
    <property type="entry name" value="HTH_TETR_1"/>
    <property type="match status" value="1"/>
</dbReference>